<evidence type="ECO:0000313" key="1">
    <source>
        <dbReference type="EnsemblPlants" id="TuG1812G0600003822.01.T01.cds316951"/>
    </source>
</evidence>
<reference evidence="1" key="3">
    <citation type="submission" date="2022-06" db="UniProtKB">
        <authorList>
            <consortium name="EnsemblPlants"/>
        </authorList>
    </citation>
    <scope>IDENTIFICATION</scope>
</reference>
<name>A0A8R7UWS6_TRIUA</name>
<dbReference type="Gene3D" id="3.60.10.10">
    <property type="entry name" value="Endonuclease/exonuclease/phosphatase"/>
    <property type="match status" value="1"/>
</dbReference>
<reference evidence="2" key="1">
    <citation type="journal article" date="2013" name="Nature">
        <title>Draft genome of the wheat A-genome progenitor Triticum urartu.</title>
        <authorList>
            <person name="Ling H.Q."/>
            <person name="Zhao S."/>
            <person name="Liu D."/>
            <person name="Wang J."/>
            <person name="Sun H."/>
            <person name="Zhang C."/>
            <person name="Fan H."/>
            <person name="Li D."/>
            <person name="Dong L."/>
            <person name="Tao Y."/>
            <person name="Gao C."/>
            <person name="Wu H."/>
            <person name="Li Y."/>
            <person name="Cui Y."/>
            <person name="Guo X."/>
            <person name="Zheng S."/>
            <person name="Wang B."/>
            <person name="Yu K."/>
            <person name="Liang Q."/>
            <person name="Yang W."/>
            <person name="Lou X."/>
            <person name="Chen J."/>
            <person name="Feng M."/>
            <person name="Jian J."/>
            <person name="Zhang X."/>
            <person name="Luo G."/>
            <person name="Jiang Y."/>
            <person name="Liu J."/>
            <person name="Wang Z."/>
            <person name="Sha Y."/>
            <person name="Zhang B."/>
            <person name="Wu H."/>
            <person name="Tang D."/>
            <person name="Shen Q."/>
            <person name="Xue P."/>
            <person name="Zou S."/>
            <person name="Wang X."/>
            <person name="Liu X."/>
            <person name="Wang F."/>
            <person name="Yang Y."/>
            <person name="An X."/>
            <person name="Dong Z."/>
            <person name="Zhang K."/>
            <person name="Zhang X."/>
            <person name="Luo M.C."/>
            <person name="Dvorak J."/>
            <person name="Tong Y."/>
            <person name="Wang J."/>
            <person name="Yang H."/>
            <person name="Li Z."/>
            <person name="Wang D."/>
            <person name="Zhang A."/>
            <person name="Wang J."/>
        </authorList>
    </citation>
    <scope>NUCLEOTIDE SEQUENCE</scope>
    <source>
        <strain evidence="2">cv. G1812</strain>
    </source>
</reference>
<dbReference type="SUPFAM" id="SSF56219">
    <property type="entry name" value="DNase I-like"/>
    <property type="match status" value="1"/>
</dbReference>
<dbReference type="EnsemblPlants" id="TuG1812G0600003822.01.T01">
    <property type="protein sequence ID" value="TuG1812G0600003822.01.T01.cds316951"/>
    <property type="gene ID" value="TuG1812G0600003822.01"/>
</dbReference>
<dbReference type="PANTHER" id="PTHR33710">
    <property type="entry name" value="BNAC02G09200D PROTEIN"/>
    <property type="match status" value="1"/>
</dbReference>
<dbReference type="InterPro" id="IPR036691">
    <property type="entry name" value="Endo/exonu/phosph_ase_sf"/>
</dbReference>
<sequence length="99" mass="11085">GGDFNLIRLGADKNNPNIDWPRVNLFNNTIASCALREIARTGARFTWTNKQLSPVRSVLDRVFVTSDWEVLFPMCTLVAETRIGSDHVPLILASGEDRI</sequence>
<evidence type="ECO:0008006" key="3">
    <source>
        <dbReference type="Google" id="ProtNLM"/>
    </source>
</evidence>
<reference evidence="1" key="2">
    <citation type="submission" date="2018-03" db="EMBL/GenBank/DDBJ databases">
        <title>The Triticum urartu genome reveals the dynamic nature of wheat genome evolution.</title>
        <authorList>
            <person name="Ling H."/>
            <person name="Ma B."/>
            <person name="Shi X."/>
            <person name="Liu H."/>
            <person name="Dong L."/>
            <person name="Sun H."/>
            <person name="Cao Y."/>
            <person name="Gao Q."/>
            <person name="Zheng S."/>
            <person name="Li Y."/>
            <person name="Yu Y."/>
            <person name="Du H."/>
            <person name="Qi M."/>
            <person name="Li Y."/>
            <person name="Yu H."/>
            <person name="Cui Y."/>
            <person name="Wang N."/>
            <person name="Chen C."/>
            <person name="Wu H."/>
            <person name="Zhao Y."/>
            <person name="Zhang J."/>
            <person name="Li Y."/>
            <person name="Zhou W."/>
            <person name="Zhang B."/>
            <person name="Hu W."/>
            <person name="Eijk M."/>
            <person name="Tang J."/>
            <person name="Witsenboer H."/>
            <person name="Zhao S."/>
            <person name="Li Z."/>
            <person name="Zhang A."/>
            <person name="Wang D."/>
            <person name="Liang C."/>
        </authorList>
    </citation>
    <scope>NUCLEOTIDE SEQUENCE [LARGE SCALE GENOMIC DNA]</scope>
    <source>
        <strain evidence="1">cv. G1812</strain>
    </source>
</reference>
<evidence type="ECO:0000313" key="2">
    <source>
        <dbReference type="Proteomes" id="UP000015106"/>
    </source>
</evidence>
<keyword evidence="2" id="KW-1185">Reference proteome</keyword>
<dbReference type="AlphaFoldDB" id="A0A8R7UWS6"/>
<protein>
    <recommendedName>
        <fullName evidence="3">Endonuclease/exonuclease/phosphatase domain-containing protein</fullName>
    </recommendedName>
</protein>
<dbReference type="Proteomes" id="UP000015106">
    <property type="component" value="Chromosome 6"/>
</dbReference>
<accession>A0A8R7UWS6</accession>
<proteinExistence type="predicted"/>
<organism evidence="1 2">
    <name type="scientific">Triticum urartu</name>
    <name type="common">Red wild einkorn</name>
    <name type="synonym">Crithodium urartu</name>
    <dbReference type="NCBI Taxonomy" id="4572"/>
    <lineage>
        <taxon>Eukaryota</taxon>
        <taxon>Viridiplantae</taxon>
        <taxon>Streptophyta</taxon>
        <taxon>Embryophyta</taxon>
        <taxon>Tracheophyta</taxon>
        <taxon>Spermatophyta</taxon>
        <taxon>Magnoliopsida</taxon>
        <taxon>Liliopsida</taxon>
        <taxon>Poales</taxon>
        <taxon>Poaceae</taxon>
        <taxon>BOP clade</taxon>
        <taxon>Pooideae</taxon>
        <taxon>Triticodae</taxon>
        <taxon>Triticeae</taxon>
        <taxon>Triticinae</taxon>
        <taxon>Triticum</taxon>
    </lineage>
</organism>
<dbReference type="Gramene" id="TuG1812G0600003822.01.T01">
    <property type="protein sequence ID" value="TuG1812G0600003822.01.T01.cds316951"/>
    <property type="gene ID" value="TuG1812G0600003822.01"/>
</dbReference>
<dbReference type="PANTHER" id="PTHR33710:SF71">
    <property type="entry name" value="ENDONUCLEASE_EXONUCLEASE_PHOSPHATASE DOMAIN-CONTAINING PROTEIN"/>
    <property type="match status" value="1"/>
</dbReference>